<organism evidence="1 2">
    <name type="scientific">Sinorhizobium psoraleae</name>
    <dbReference type="NCBI Taxonomy" id="520838"/>
    <lineage>
        <taxon>Bacteria</taxon>
        <taxon>Pseudomonadati</taxon>
        <taxon>Pseudomonadota</taxon>
        <taxon>Alphaproteobacteria</taxon>
        <taxon>Hyphomicrobiales</taxon>
        <taxon>Rhizobiaceae</taxon>
        <taxon>Sinorhizobium/Ensifer group</taxon>
        <taxon>Sinorhizobium</taxon>
    </lineage>
</organism>
<keyword evidence="2" id="KW-1185">Reference proteome</keyword>
<dbReference type="EMBL" id="JAPVOI010000004">
    <property type="protein sequence ID" value="MCZ4091548.1"/>
    <property type="molecule type" value="Genomic_DNA"/>
</dbReference>
<comment type="caution">
    <text evidence="1">The sequence shown here is derived from an EMBL/GenBank/DDBJ whole genome shotgun (WGS) entry which is preliminary data.</text>
</comment>
<accession>A0ABT4KHX3</accession>
<name>A0ABT4KHX3_9HYPH</name>
<proteinExistence type="predicted"/>
<protein>
    <recommendedName>
        <fullName evidence="3">DUF1127 domain-containing protein</fullName>
    </recommendedName>
</protein>
<dbReference type="RefSeq" id="WP_269281520.1">
    <property type="nucleotide sequence ID" value="NZ_JAPVOI010000004.1"/>
</dbReference>
<evidence type="ECO:0000313" key="2">
    <source>
        <dbReference type="Proteomes" id="UP001079430"/>
    </source>
</evidence>
<dbReference type="Proteomes" id="UP001079430">
    <property type="component" value="Unassembled WGS sequence"/>
</dbReference>
<gene>
    <name evidence="1" type="ORF">O3W52_16190</name>
</gene>
<sequence length="76" mass="8625">MSMPFTARSASASSIMQLRSLLGHWRAWQASQVAQYREAPWDNPRLLKDVGLSGPRWPAGLDGARLEAVYRSHWML</sequence>
<evidence type="ECO:0000313" key="1">
    <source>
        <dbReference type="EMBL" id="MCZ4091548.1"/>
    </source>
</evidence>
<reference evidence="1" key="1">
    <citation type="submission" date="2022-10" db="EMBL/GenBank/DDBJ databases">
        <title>Whole genome sequencing of three plant growth promoting bacteria isolated from Vachellia tortilis subsp. raddiana in Morocco.</title>
        <authorList>
            <person name="Hnini M."/>
            <person name="Zouagui R."/>
            <person name="Zouagui H."/>
            <person name="Chemao Elfihri M.-W."/>
            <person name="Ibrahimi A."/>
            <person name="Sbabou L."/>
            <person name="Aurag J."/>
        </authorList>
    </citation>
    <scope>NUCLEOTIDE SEQUENCE</scope>
    <source>
        <strain evidence="1">LMR678</strain>
    </source>
</reference>
<evidence type="ECO:0008006" key="3">
    <source>
        <dbReference type="Google" id="ProtNLM"/>
    </source>
</evidence>